<dbReference type="EMBL" id="MAXA01000121">
    <property type="protein sequence ID" value="OHV36145.1"/>
    <property type="molecule type" value="Genomic_DNA"/>
</dbReference>
<protein>
    <submittedName>
        <fullName evidence="1">Uncharacterized protein</fullName>
    </submittedName>
</protein>
<dbReference type="AlphaFoldDB" id="A0A1S1QS93"/>
<gene>
    <name evidence="1" type="ORF">BBK14_33345</name>
</gene>
<name>A0A1S1QS93_9ACTN</name>
<keyword evidence="2" id="KW-1185">Reference proteome</keyword>
<evidence type="ECO:0000313" key="2">
    <source>
        <dbReference type="Proteomes" id="UP000179769"/>
    </source>
</evidence>
<evidence type="ECO:0000313" key="1">
    <source>
        <dbReference type="EMBL" id="OHV36145.1"/>
    </source>
</evidence>
<dbReference type="RefSeq" id="WP_071062021.1">
    <property type="nucleotide sequence ID" value="NZ_MAXA01000121.1"/>
</dbReference>
<accession>A0A1S1QS93</accession>
<sequence length="99" mass="10719">MAPTPPRLAPYDPALDITPRTLWRAPSVGTRLTAVLGDVEIDGEITALPVDDQDEPRLGLSAHGPADGSALHVWLDTGAEQPRQVPTSALRPTWWIHPE</sequence>
<proteinExistence type="predicted"/>
<comment type="caution">
    <text evidence="1">The sequence shown here is derived from an EMBL/GenBank/DDBJ whole genome shotgun (WGS) entry which is preliminary data.</text>
</comment>
<organism evidence="1 2">
    <name type="scientific">Parafrankia soli</name>
    <dbReference type="NCBI Taxonomy" id="2599596"/>
    <lineage>
        <taxon>Bacteria</taxon>
        <taxon>Bacillati</taxon>
        <taxon>Actinomycetota</taxon>
        <taxon>Actinomycetes</taxon>
        <taxon>Frankiales</taxon>
        <taxon>Frankiaceae</taxon>
        <taxon>Parafrankia</taxon>
    </lineage>
</organism>
<reference evidence="2" key="1">
    <citation type="submission" date="2016-07" db="EMBL/GenBank/DDBJ databases">
        <title>Frankia sp. NRRL B-16219 Genome sequencing.</title>
        <authorList>
            <person name="Ghodhbane-Gtari F."/>
            <person name="Swanson E."/>
            <person name="Gueddou A."/>
            <person name="Louati M."/>
            <person name="Nouioui I."/>
            <person name="Hezbri K."/>
            <person name="Abebe-Akele F."/>
            <person name="Simpson S."/>
            <person name="Morris K."/>
            <person name="Thomas K."/>
            <person name="Gtari M."/>
            <person name="Tisa L.S."/>
        </authorList>
    </citation>
    <scope>NUCLEOTIDE SEQUENCE [LARGE SCALE GENOMIC DNA]</scope>
    <source>
        <strain evidence="2">NRRL B-16219</strain>
    </source>
</reference>
<dbReference type="Proteomes" id="UP000179769">
    <property type="component" value="Unassembled WGS sequence"/>
</dbReference>